<reference evidence="1 2" key="1">
    <citation type="submission" date="2016-11" db="EMBL/GenBank/DDBJ databases">
        <authorList>
            <person name="Jaros S."/>
            <person name="Januszkiewicz K."/>
            <person name="Wedrychowicz H."/>
        </authorList>
    </citation>
    <scope>NUCLEOTIDE SEQUENCE [LARGE SCALE GENOMIC DNA]</scope>
    <source>
        <strain evidence="1 2">Y1</strain>
    </source>
</reference>
<sequence length="137" mass="15693">MKKKTLKKISGAILAAGLAGFLIWDNVYTFKGKCRNFIEGRYYSDFYTFNGKEVIEFQLETGEKLHLDAHIEKGKAEVSFICKGEKKGEVISNIKDADTYFTADKTGRYIVKMKFKHAKGTVEIKCDDQVKDKTIYR</sequence>
<accession>A0A1M7KLN2</accession>
<dbReference type="AlphaFoldDB" id="A0A1M7KLN2"/>
<protein>
    <recommendedName>
        <fullName evidence="3">GOLD domain-containing protein</fullName>
    </recommendedName>
</protein>
<gene>
    <name evidence="1" type="ORF">SAMN04487860_10978</name>
</gene>
<evidence type="ECO:0008006" key="3">
    <source>
        <dbReference type="Google" id="ProtNLM"/>
    </source>
</evidence>
<evidence type="ECO:0000313" key="2">
    <source>
        <dbReference type="Proteomes" id="UP000184394"/>
    </source>
</evidence>
<dbReference type="EMBL" id="FRCT01000009">
    <property type="protein sequence ID" value="SHM66293.1"/>
    <property type="molecule type" value="Genomic_DNA"/>
</dbReference>
<evidence type="ECO:0000313" key="1">
    <source>
        <dbReference type="EMBL" id="SHM66293.1"/>
    </source>
</evidence>
<name>A0A1M7KLN2_RUMFL</name>
<dbReference type="Proteomes" id="UP000184394">
    <property type="component" value="Unassembled WGS sequence"/>
</dbReference>
<organism evidence="1 2">
    <name type="scientific">Ruminococcus flavefaciens</name>
    <dbReference type="NCBI Taxonomy" id="1265"/>
    <lineage>
        <taxon>Bacteria</taxon>
        <taxon>Bacillati</taxon>
        <taxon>Bacillota</taxon>
        <taxon>Clostridia</taxon>
        <taxon>Eubacteriales</taxon>
        <taxon>Oscillospiraceae</taxon>
        <taxon>Ruminococcus</taxon>
    </lineage>
</organism>
<proteinExistence type="predicted"/>